<name>A0A8H7EYU8_AGABI</name>
<evidence type="ECO:0000313" key="3">
    <source>
        <dbReference type="Proteomes" id="UP000629468"/>
    </source>
</evidence>
<feature type="region of interest" description="Disordered" evidence="1">
    <location>
        <begin position="39"/>
        <end position="73"/>
    </location>
</feature>
<organism evidence="2 3">
    <name type="scientific">Agaricus bisporus var. burnettii</name>
    <dbReference type="NCBI Taxonomy" id="192524"/>
    <lineage>
        <taxon>Eukaryota</taxon>
        <taxon>Fungi</taxon>
        <taxon>Dikarya</taxon>
        <taxon>Basidiomycota</taxon>
        <taxon>Agaricomycotina</taxon>
        <taxon>Agaricomycetes</taxon>
        <taxon>Agaricomycetidae</taxon>
        <taxon>Agaricales</taxon>
        <taxon>Agaricineae</taxon>
        <taxon>Agaricaceae</taxon>
        <taxon>Agaricus</taxon>
    </lineage>
</organism>
<evidence type="ECO:0000313" key="2">
    <source>
        <dbReference type="EMBL" id="KAF7763739.1"/>
    </source>
</evidence>
<feature type="compositionally biased region" description="Basic and acidic residues" evidence="1">
    <location>
        <begin position="44"/>
        <end position="54"/>
    </location>
</feature>
<comment type="caution">
    <text evidence="2">The sequence shown here is derived from an EMBL/GenBank/DDBJ whole genome shotgun (WGS) entry which is preliminary data.</text>
</comment>
<sequence length="73" mass="8272">MAMGGGVGMTMKQSLEVASDSTRERYQGGRVCLWGLKKSRNRDRKMPKEGERTWGRTATTNPSVRIKRSPRMI</sequence>
<accession>A0A8H7EYU8</accession>
<gene>
    <name evidence="2" type="ORF">Agabi119p4_8276</name>
</gene>
<evidence type="ECO:0000256" key="1">
    <source>
        <dbReference type="SAM" id="MobiDB-lite"/>
    </source>
</evidence>
<protein>
    <submittedName>
        <fullName evidence="2">Uncharacterized protein</fullName>
    </submittedName>
</protein>
<dbReference type="EMBL" id="JABXXO010000011">
    <property type="protein sequence ID" value="KAF7763739.1"/>
    <property type="molecule type" value="Genomic_DNA"/>
</dbReference>
<reference evidence="2 3" key="1">
    <citation type="journal article" name="Sci. Rep.">
        <title>Telomere-to-telomere assembled and centromere annotated genomes of the two main subspecies of the button mushroom Agaricus bisporus reveal especially polymorphic chromosome ends.</title>
        <authorList>
            <person name="Sonnenberg A.S.M."/>
            <person name="Sedaghat-Telgerd N."/>
            <person name="Lavrijssen B."/>
            <person name="Ohm R.A."/>
            <person name="Hendrickx P.M."/>
            <person name="Scholtmeijer K."/>
            <person name="Baars J.J.P."/>
            <person name="van Peer A."/>
        </authorList>
    </citation>
    <scope>NUCLEOTIDE SEQUENCE [LARGE SCALE GENOMIC DNA]</scope>
    <source>
        <strain evidence="2 3">H119_p4</strain>
    </source>
</reference>
<dbReference type="AlphaFoldDB" id="A0A8H7EYU8"/>
<dbReference type="Proteomes" id="UP000629468">
    <property type="component" value="Unassembled WGS sequence"/>
</dbReference>
<proteinExistence type="predicted"/>